<dbReference type="Gene3D" id="3.50.50.60">
    <property type="entry name" value="FAD/NAD(P)-binding domain"/>
    <property type="match status" value="1"/>
</dbReference>
<evidence type="ECO:0000313" key="3">
    <source>
        <dbReference type="Proteomes" id="UP000005332"/>
    </source>
</evidence>
<dbReference type="InterPro" id="IPR002937">
    <property type="entry name" value="Amino_oxidase"/>
</dbReference>
<proteinExistence type="predicted"/>
<reference evidence="2 3" key="1">
    <citation type="submission" date="2011-06" db="EMBL/GenBank/DDBJ databases">
        <authorList>
            <person name="Muzny D."/>
            <person name="Qin X."/>
            <person name="Deng J."/>
            <person name="Jiang H."/>
            <person name="Liu Y."/>
            <person name="Qu J."/>
            <person name="Song X.-Z."/>
            <person name="Zhang L."/>
            <person name="Thornton R."/>
            <person name="Coyle M."/>
            <person name="Francisco L."/>
            <person name="Jackson L."/>
            <person name="Javaid M."/>
            <person name="Korchina V."/>
            <person name="Kovar C."/>
            <person name="Mata R."/>
            <person name="Mathew T."/>
            <person name="Ngo R."/>
            <person name="Nguyen L."/>
            <person name="Nguyen N."/>
            <person name="Okwuonu G."/>
            <person name="Ongeri F."/>
            <person name="Pham C."/>
            <person name="Simmons D."/>
            <person name="Wilczek-Boney K."/>
            <person name="Hale W."/>
            <person name="Jakkamsetti A."/>
            <person name="Pham P."/>
            <person name="Ruth R."/>
            <person name="San Lucas F."/>
            <person name="Warren J."/>
            <person name="Zhang J."/>
            <person name="Zhao Z."/>
            <person name="Zhou C."/>
            <person name="Zhu D."/>
            <person name="Lee S."/>
            <person name="Bess C."/>
            <person name="Blankenburg K."/>
            <person name="Forbes L."/>
            <person name="Fu Q."/>
            <person name="Gubbala S."/>
            <person name="Hirani K."/>
            <person name="Jayaseelan J.C."/>
            <person name="Lara F."/>
            <person name="Munidasa M."/>
            <person name="Palculict T."/>
            <person name="Patil S."/>
            <person name="Pu L.-L."/>
            <person name="Saada N."/>
            <person name="Tang L."/>
            <person name="Weissenberger G."/>
            <person name="Zhu Y."/>
            <person name="Hemphill L."/>
            <person name="Shang Y."/>
            <person name="Youmans B."/>
            <person name="Ayvaz T."/>
            <person name="Ross M."/>
            <person name="Santibanez J."/>
            <person name="Aqrawi P."/>
            <person name="Gross S."/>
            <person name="Joshi V."/>
            <person name="Fowler G."/>
            <person name="Nazareth L."/>
            <person name="Reid J."/>
            <person name="Worley K."/>
            <person name="Petrosino J."/>
            <person name="Highlander S."/>
            <person name="Gibbs R."/>
        </authorList>
    </citation>
    <scope>NUCLEOTIDE SEQUENCE [LARGE SCALE GENOMIC DNA]</scope>
    <source>
        <strain evidence="2 3">ATCC 25577</strain>
    </source>
</reference>
<organism evidence="2 3">
    <name type="scientific">Cutibacterium avidum ATCC 25577</name>
    <dbReference type="NCBI Taxonomy" id="997355"/>
    <lineage>
        <taxon>Bacteria</taxon>
        <taxon>Bacillati</taxon>
        <taxon>Actinomycetota</taxon>
        <taxon>Actinomycetes</taxon>
        <taxon>Propionibacteriales</taxon>
        <taxon>Propionibacteriaceae</taxon>
        <taxon>Cutibacterium</taxon>
    </lineage>
</organism>
<keyword evidence="3" id="KW-1185">Reference proteome</keyword>
<dbReference type="EC" id="1.3.3.4" evidence="2"/>
<name>G4CXV6_9ACTN</name>
<dbReference type="Gene3D" id="3.90.660.20">
    <property type="entry name" value="Protoporphyrinogen oxidase, mitochondrial, domain 2"/>
    <property type="match status" value="1"/>
</dbReference>
<feature type="domain" description="Amine oxidase" evidence="1">
    <location>
        <begin position="27"/>
        <end position="482"/>
    </location>
</feature>
<dbReference type="Proteomes" id="UP000005332">
    <property type="component" value="Unassembled WGS sequence"/>
</dbReference>
<dbReference type="InterPro" id="IPR036188">
    <property type="entry name" value="FAD/NAD-bd_sf"/>
</dbReference>
<gene>
    <name evidence="2" type="primary">hemY</name>
    <name evidence="2" type="ORF">HMPREF9153_1363</name>
</gene>
<dbReference type="HOGENOM" id="CLU_009629_3_1_11"/>
<dbReference type="PANTHER" id="PTHR42923">
    <property type="entry name" value="PROTOPORPHYRINOGEN OXIDASE"/>
    <property type="match status" value="1"/>
</dbReference>
<dbReference type="Gene3D" id="1.10.3110.10">
    <property type="entry name" value="protoporphyrinogen ix oxidase, domain 3"/>
    <property type="match status" value="1"/>
</dbReference>
<evidence type="ECO:0000259" key="1">
    <source>
        <dbReference type="Pfam" id="PF01593"/>
    </source>
</evidence>
<dbReference type="AlphaFoldDB" id="G4CXV6"/>
<keyword evidence="2" id="KW-0560">Oxidoreductase</keyword>
<comment type="caution">
    <text evidence="2">The sequence shown here is derived from an EMBL/GenBank/DDBJ whole genome shotgun (WGS) entry which is preliminary data.</text>
</comment>
<dbReference type="InterPro" id="IPR050464">
    <property type="entry name" value="Zeta_carotene_desat/Oxidored"/>
</dbReference>
<evidence type="ECO:0000313" key="2">
    <source>
        <dbReference type="EMBL" id="EGY77820.1"/>
    </source>
</evidence>
<dbReference type="SUPFAM" id="SSF51905">
    <property type="entry name" value="FAD/NAD(P)-binding domain"/>
    <property type="match status" value="1"/>
</dbReference>
<accession>G4CXV6</accession>
<dbReference type="PANTHER" id="PTHR42923:SF3">
    <property type="entry name" value="PROTOPORPHYRINOGEN OXIDASE"/>
    <property type="match status" value="1"/>
</dbReference>
<dbReference type="Pfam" id="PF01593">
    <property type="entry name" value="Amino_oxidase"/>
    <property type="match status" value="1"/>
</dbReference>
<protein>
    <submittedName>
        <fullName evidence="2">Putative protoporphyrinogen oxidase, HemY</fullName>
        <ecNumber evidence="2">1.3.3.4</ecNumber>
    </submittedName>
</protein>
<dbReference type="EMBL" id="AGBA01000013">
    <property type="protein sequence ID" value="EGY77820.1"/>
    <property type="molecule type" value="Genomic_DNA"/>
</dbReference>
<sequence>MNHNSEDVTMNTLDPHTVDAVVIGGGMAGLVAAWQLTQEGLRPVLVESRGYTGGLVAGSTLAGISYDIGAEGWAIRLPDTAELAEELGVTVEKPRTAPSWVYFDDACFAMPGNAILGIPADLSDPAVVIALGAKEAARAAALDRAPMPDELPRDLGTLVESRMGPKVLRRLVTPIAGGIHAADPHLLSADVVSPGLRAAAQSTGSLAAGVALCRSRMPEGPVVASVAGGMFTMPAELRRQAEEAGARIMTRVGARKLTCHGDQWLVETADTSRNPNPSLPPVPDGEVRTFLTPRVVVACSAGPATDLLSSVIDVSGPEMIPGAPIGHVNLALQAPELDDSPRGNGMLVAPGTTSVKAKALTHMSAKWPSLGQSCPDGLHLLRVSYGRSGETDVELSVERALEDASILLGVELSSNQVVDSQIIHWTGSLAPTTPETRAWRDGLHRQLEELNRSGRGRIGLVGAWASGSGIAALVPQARHTARQLV</sequence>
<dbReference type="GO" id="GO:0004729">
    <property type="term" value="F:oxygen-dependent protoporphyrinogen oxidase activity"/>
    <property type="evidence" value="ECO:0007669"/>
    <property type="project" value="UniProtKB-EC"/>
</dbReference>
<dbReference type="SUPFAM" id="SSF54373">
    <property type="entry name" value="FAD-linked reductases, C-terminal domain"/>
    <property type="match status" value="1"/>
</dbReference>
<dbReference type="PATRIC" id="fig|997355.3.peg.1342"/>